<name>Q01P57_SOLUE</name>
<dbReference type="NCBIfam" id="TIGR03437">
    <property type="entry name" value="Soli_cterm"/>
    <property type="match status" value="1"/>
</dbReference>
<dbReference type="KEGG" id="sus:Acid_7664"/>
<dbReference type="InterPro" id="IPR014756">
    <property type="entry name" value="Ig_E-set"/>
</dbReference>
<proteinExistence type="predicted"/>
<accession>Q01P57</accession>
<dbReference type="HOGENOM" id="CLU_446813_0_0_0"/>
<protein>
    <recommendedName>
        <fullName evidence="1">IPT/TIG domain-containing protein</fullName>
    </recommendedName>
</protein>
<feature type="domain" description="IPT/TIG" evidence="1">
    <location>
        <begin position="390"/>
        <end position="473"/>
    </location>
</feature>
<evidence type="ECO:0000313" key="2">
    <source>
        <dbReference type="EMBL" id="ABJ88563.1"/>
    </source>
</evidence>
<dbReference type="EMBL" id="CP000473">
    <property type="protein sequence ID" value="ABJ88563.1"/>
    <property type="molecule type" value="Genomic_DNA"/>
</dbReference>
<dbReference type="Pfam" id="PF01833">
    <property type="entry name" value="TIG"/>
    <property type="match status" value="1"/>
</dbReference>
<gene>
    <name evidence="2" type="ordered locus">Acid_7664</name>
</gene>
<dbReference type="InterPro" id="IPR002909">
    <property type="entry name" value="IPT_dom"/>
</dbReference>
<dbReference type="eggNOG" id="COG3391">
    <property type="taxonomic scope" value="Bacteria"/>
</dbReference>
<organism evidence="2">
    <name type="scientific">Solibacter usitatus (strain Ellin6076)</name>
    <dbReference type="NCBI Taxonomy" id="234267"/>
    <lineage>
        <taxon>Bacteria</taxon>
        <taxon>Pseudomonadati</taxon>
        <taxon>Acidobacteriota</taxon>
        <taxon>Terriglobia</taxon>
        <taxon>Bryobacterales</taxon>
        <taxon>Solibacteraceae</taxon>
        <taxon>Candidatus Solibacter</taxon>
    </lineage>
</organism>
<dbReference type="SUPFAM" id="SSF81296">
    <property type="entry name" value="E set domains"/>
    <property type="match status" value="1"/>
</dbReference>
<dbReference type="InterPro" id="IPR017803">
    <property type="entry name" value="CHP03437_C"/>
</dbReference>
<dbReference type="AlphaFoldDB" id="Q01P57"/>
<dbReference type="STRING" id="234267.Acid_7664"/>
<reference evidence="2" key="1">
    <citation type="submission" date="2006-10" db="EMBL/GenBank/DDBJ databases">
        <title>Complete sequence of Solibacter usitatus Ellin6076.</title>
        <authorList>
            <consortium name="US DOE Joint Genome Institute"/>
            <person name="Copeland A."/>
            <person name="Lucas S."/>
            <person name="Lapidus A."/>
            <person name="Barry K."/>
            <person name="Detter J.C."/>
            <person name="Glavina del Rio T."/>
            <person name="Hammon N."/>
            <person name="Israni S."/>
            <person name="Dalin E."/>
            <person name="Tice H."/>
            <person name="Pitluck S."/>
            <person name="Thompson L.S."/>
            <person name="Brettin T."/>
            <person name="Bruce D."/>
            <person name="Han C."/>
            <person name="Tapia R."/>
            <person name="Gilna P."/>
            <person name="Schmutz J."/>
            <person name="Larimer F."/>
            <person name="Land M."/>
            <person name="Hauser L."/>
            <person name="Kyrpides N."/>
            <person name="Mikhailova N."/>
            <person name="Janssen P.H."/>
            <person name="Kuske C.R."/>
            <person name="Richardson P."/>
        </authorList>
    </citation>
    <scope>NUCLEOTIDE SEQUENCE</scope>
    <source>
        <strain evidence="2">Ellin6076</strain>
    </source>
</reference>
<dbReference type="InParanoid" id="Q01P57"/>
<evidence type="ECO:0000259" key="1">
    <source>
        <dbReference type="Pfam" id="PF01833"/>
    </source>
</evidence>
<sequence precursor="true">MDKATGWIWLVAAGLLAGLPGLAQTVNNQSLKGPYYFRQVSLGTDGINPGNLTDPRTLTGTITFDGSGHFSFTGQQLTGTTTAVPQTGSGAYSVDSGGFVVMDSPVRSGAKINARFGPEALIGSSTESSDNTFDLFAAIPAPASGATFAGPYTAVSLEFPGGSTANMRASQFTLNQSATGSLQPITVTGHAANISRGQPQSLIVSGATYTLGADGSGTLALGTAANAQLLSGTRTLYLSASGNVLLGGSNVAGGHDILLAVKGISGATNATWNNSFFGAGLRLDATSVLAYSGSLAARGQQKVTWSKRMKALGSSAFDFTGINGYALNPDGTGTVDLTSIALGASGKAFVGAAISQADPGAYEIYFGVQVPARSGTGIFLDPLGVTSAASFAPSGNPIAPGEFIALFGSGLANSPQTARVPYPTNLNGVTVSINGKLAPLYFVSPGQINAIVPYSTTGPTATIVVQNGTNSNTVTVPVAATAPGVFTADQSGSGIGAMRHTDATATIIDAGHPAAPGETIQIYLTGMGAVNPAVADGTAGTITTLYQTISDVVVLVAGQPATVLFKGLAPGFPGLYQFNVTLPTFLGSTGTLPLAIQTLNAYHDQVDVPIH</sequence>